<dbReference type="Gene3D" id="3.40.50.150">
    <property type="entry name" value="Vaccinia Virus protein VP39"/>
    <property type="match status" value="1"/>
</dbReference>
<keyword evidence="3" id="KW-0328">Glycosyltransferase</keyword>
<feature type="domain" description="Glycosyltransferase 2-like" evidence="5">
    <location>
        <begin position="5"/>
        <end position="130"/>
    </location>
</feature>
<proteinExistence type="inferred from homology"/>
<dbReference type="Pfam" id="PF00535">
    <property type="entry name" value="Glycos_transf_2"/>
    <property type="match status" value="1"/>
</dbReference>
<dbReference type="Pfam" id="PF13489">
    <property type="entry name" value="Methyltransf_23"/>
    <property type="match status" value="1"/>
</dbReference>
<protein>
    <recommendedName>
        <fullName evidence="5">Glycosyltransferase 2-like domain-containing protein</fullName>
    </recommendedName>
</protein>
<dbReference type="SUPFAM" id="SSF53448">
    <property type="entry name" value="Nucleotide-diphospho-sugar transferases"/>
    <property type="match status" value="1"/>
</dbReference>
<dbReference type="Proteomes" id="UP001500399">
    <property type="component" value="Unassembled WGS sequence"/>
</dbReference>
<comment type="caution">
    <text evidence="6">The sequence shown here is derived from an EMBL/GenBank/DDBJ whole genome shotgun (WGS) entry which is preliminary data.</text>
</comment>
<comment type="pathway">
    <text evidence="1">Cell wall biogenesis; cell wall polysaccharide biosynthesis.</text>
</comment>
<dbReference type="EMBL" id="BAAACR010000002">
    <property type="protein sequence ID" value="GAA0205238.1"/>
    <property type="molecule type" value="Genomic_DNA"/>
</dbReference>
<sequence length="454" mass="51013">MAKLSIIIPVYNMHEQLRKCVWAIRSTVRLPYELIVVDDGSADCVAVPSVGDDVRILRREEHGGFSHAVNMGIRAAAGEVLLFLHADTMLAPFAAEDMLDALIEDTSLGLVSAVAVRTDAYGQCSPAQEYHSWEDFVSVAEAIRDAVPDVKEPLVVAELYALMVRRDAVDAAGVLDERYVIPAIASYDYTIRMTRAGYGAAFLPKVYVHHAEMVIVQDQAAYEERRREERRAFHAKWGVSLDYSFYVRRDLLSLMDLSREGLRVLEIGCACGMTLREIGAQNRTAKLYGVELNENAAAIAAPYATILSMNVENLDPAEISERFDYIVMADVIEHLVDPWTSVRNMRELLAPGGMLVASIPNVSNIRNIFDVVRGFWSYQDLGLLDRTHLRFFTKHEIIELFQGAGYVIEDLRWHVVSIPDFIEAFRTELLSLKTVPVCADDLDAYQYFVLARRA</sequence>
<keyword evidence="7" id="KW-1185">Reference proteome</keyword>
<reference evidence="6 7" key="1">
    <citation type="journal article" date="2019" name="Int. J. Syst. Evol. Microbiol.">
        <title>The Global Catalogue of Microorganisms (GCM) 10K type strain sequencing project: providing services to taxonomists for standard genome sequencing and annotation.</title>
        <authorList>
            <consortium name="The Broad Institute Genomics Platform"/>
            <consortium name="The Broad Institute Genome Sequencing Center for Infectious Disease"/>
            <person name="Wu L."/>
            <person name="Ma J."/>
        </authorList>
    </citation>
    <scope>NUCLEOTIDE SEQUENCE [LARGE SCALE GENOMIC DNA]</scope>
    <source>
        <strain evidence="6 7">JCM 8542</strain>
    </source>
</reference>
<accession>A0ABN0SXI1</accession>
<dbReference type="InterPro" id="IPR029063">
    <property type="entry name" value="SAM-dependent_MTases_sf"/>
</dbReference>
<dbReference type="RefSeq" id="WP_304987946.1">
    <property type="nucleotide sequence ID" value="NZ_BAAACR010000002.1"/>
</dbReference>
<evidence type="ECO:0000256" key="1">
    <source>
        <dbReference type="ARBA" id="ARBA00004776"/>
    </source>
</evidence>
<dbReference type="PANTHER" id="PTHR43179">
    <property type="entry name" value="RHAMNOSYLTRANSFERASE WBBL"/>
    <property type="match status" value="1"/>
</dbReference>
<organism evidence="6 7">
    <name type="scientific">Selenomonas dianae</name>
    <dbReference type="NCBI Taxonomy" id="135079"/>
    <lineage>
        <taxon>Bacteria</taxon>
        <taxon>Bacillati</taxon>
        <taxon>Bacillota</taxon>
        <taxon>Negativicutes</taxon>
        <taxon>Selenomonadales</taxon>
        <taxon>Selenomonadaceae</taxon>
        <taxon>Selenomonas</taxon>
    </lineage>
</organism>
<comment type="similarity">
    <text evidence="2">Belongs to the glycosyltransferase 2 family.</text>
</comment>
<dbReference type="PANTHER" id="PTHR43179:SF12">
    <property type="entry name" value="GALACTOFURANOSYLTRANSFERASE GLFT2"/>
    <property type="match status" value="1"/>
</dbReference>
<keyword evidence="4" id="KW-0808">Transferase</keyword>
<dbReference type="InterPro" id="IPR029044">
    <property type="entry name" value="Nucleotide-diphossugar_trans"/>
</dbReference>
<gene>
    <name evidence="6" type="ORF">GCM10008919_05660</name>
</gene>
<dbReference type="InterPro" id="IPR001173">
    <property type="entry name" value="Glyco_trans_2-like"/>
</dbReference>
<evidence type="ECO:0000313" key="6">
    <source>
        <dbReference type="EMBL" id="GAA0205238.1"/>
    </source>
</evidence>
<name>A0ABN0SXI1_9FIRM</name>
<dbReference type="CDD" id="cd02440">
    <property type="entry name" value="AdoMet_MTases"/>
    <property type="match status" value="1"/>
</dbReference>
<dbReference type="Gene3D" id="3.90.550.10">
    <property type="entry name" value="Spore Coat Polysaccharide Biosynthesis Protein SpsA, Chain A"/>
    <property type="match status" value="1"/>
</dbReference>
<evidence type="ECO:0000259" key="5">
    <source>
        <dbReference type="Pfam" id="PF00535"/>
    </source>
</evidence>
<evidence type="ECO:0000313" key="7">
    <source>
        <dbReference type="Proteomes" id="UP001500399"/>
    </source>
</evidence>
<evidence type="ECO:0000256" key="3">
    <source>
        <dbReference type="ARBA" id="ARBA00022676"/>
    </source>
</evidence>
<evidence type="ECO:0000256" key="2">
    <source>
        <dbReference type="ARBA" id="ARBA00006739"/>
    </source>
</evidence>
<dbReference type="SUPFAM" id="SSF53335">
    <property type="entry name" value="S-adenosyl-L-methionine-dependent methyltransferases"/>
    <property type="match status" value="1"/>
</dbReference>
<evidence type="ECO:0000256" key="4">
    <source>
        <dbReference type="ARBA" id="ARBA00022679"/>
    </source>
</evidence>